<gene>
    <name evidence="1" type="ORF">PZA08_02075</name>
</gene>
<keyword evidence="2" id="KW-1185">Reference proteome</keyword>
<proteinExistence type="predicted"/>
<name>A0ACD4VMC1_9CAUL</name>
<dbReference type="Proteomes" id="UP001302493">
    <property type="component" value="Chromosome"/>
</dbReference>
<organism evidence="1 2">
    <name type="scientific">Brevundimonas nasdae</name>
    <dbReference type="NCBI Taxonomy" id="172043"/>
    <lineage>
        <taxon>Bacteria</taxon>
        <taxon>Pseudomonadati</taxon>
        <taxon>Pseudomonadota</taxon>
        <taxon>Alphaproteobacteria</taxon>
        <taxon>Caulobacterales</taxon>
        <taxon>Caulobacteraceae</taxon>
        <taxon>Brevundimonas</taxon>
    </lineage>
</organism>
<accession>A0ACD4VMC1</accession>
<sequence>MRYRTMSLFGSKPAVEPDRRMGARRPANARGVICAPGLETACLIVDLSDAGMKLRLDRGGALPREVVVVDVAAGVAYPATVVWQRGQEAGLKQTGAKSLRGLAPARLIPARDAWLRAGGR</sequence>
<protein>
    <submittedName>
        <fullName evidence="1">PilZ domain-containing protein</fullName>
    </submittedName>
</protein>
<evidence type="ECO:0000313" key="2">
    <source>
        <dbReference type="Proteomes" id="UP001302493"/>
    </source>
</evidence>
<reference evidence="1" key="1">
    <citation type="submission" date="2023-03" db="EMBL/GenBank/DDBJ databases">
        <title>Genome sequence of Brevundimonas nasdae SJTX8.</title>
        <authorList>
            <person name="Liang R."/>
        </authorList>
    </citation>
    <scope>NUCLEOTIDE SEQUENCE</scope>
    <source>
        <strain evidence="1">X8</strain>
    </source>
</reference>
<evidence type="ECO:0000313" key="1">
    <source>
        <dbReference type="EMBL" id="WOB78971.1"/>
    </source>
</evidence>
<dbReference type="EMBL" id="CP119180">
    <property type="protein sequence ID" value="WOB78971.1"/>
    <property type="molecule type" value="Genomic_DNA"/>
</dbReference>